<dbReference type="Proteomes" id="UP000593567">
    <property type="component" value="Unassembled WGS sequence"/>
</dbReference>
<reference evidence="6" key="1">
    <citation type="submission" date="2020-06" db="EMBL/GenBank/DDBJ databases">
        <title>Draft genome of Bugula neritina, a colonial animal packing powerful symbionts and potential medicines.</title>
        <authorList>
            <person name="Rayko M."/>
        </authorList>
    </citation>
    <scope>NUCLEOTIDE SEQUENCE [LARGE SCALE GENOMIC DNA]</scope>
    <source>
        <strain evidence="6">Kwan_BN1</strain>
    </source>
</reference>
<evidence type="ECO:0000256" key="1">
    <source>
        <dbReference type="ARBA" id="ARBA00004123"/>
    </source>
</evidence>
<dbReference type="InterPro" id="IPR052435">
    <property type="entry name" value="YY1-Transcr_Regul"/>
</dbReference>
<sequence>MQPVLHADCVVYLPISFYDCTEKVYFGGATKTFQKLIKLLSSGSSQNAASVTTSDIRDSITAILKGHPALLKDFTSFFPDAAPAKRNEEDYEEMDLTEYDEDTVIDMFEEMEVPEVDVTIATPDCKCTCHSDEKKPKAYKLCAMHCVNCRVTVLQNRLHIHAGPRKGLRPAYYRYLDPLPSQLKKEEDDDTTDPHSTSNDEGITLGTDTKELAPPLSLPSQPVVAPWTRAEDEILLKTLKTEAMESGESFSLNDKTVTQLASQLQNRETNEIKQRLETLLQLLSQDVDEETSHSGL</sequence>
<keyword evidence="3" id="KW-0804">Transcription</keyword>
<dbReference type="GO" id="GO:0006355">
    <property type="term" value="P:regulation of DNA-templated transcription"/>
    <property type="evidence" value="ECO:0007669"/>
    <property type="project" value="InterPro"/>
</dbReference>
<keyword evidence="2" id="KW-0805">Transcription regulation</keyword>
<dbReference type="PANTHER" id="PTHR16088:SF3">
    <property type="entry name" value="GON-4-LIKE PROTEIN"/>
    <property type="match status" value="1"/>
</dbReference>
<evidence type="ECO:0000313" key="7">
    <source>
        <dbReference type="Proteomes" id="UP000593567"/>
    </source>
</evidence>
<keyword evidence="4" id="KW-0539">Nucleus</keyword>
<comment type="subcellular location">
    <subcellularLocation>
        <location evidence="1">Nucleus</location>
    </subcellularLocation>
</comment>
<dbReference type="SUPFAM" id="SSF47762">
    <property type="entry name" value="PAH2 domain"/>
    <property type="match status" value="1"/>
</dbReference>
<keyword evidence="7" id="KW-1185">Reference proteome</keyword>
<dbReference type="OrthoDB" id="6257037at2759"/>
<proteinExistence type="predicted"/>
<protein>
    <submittedName>
        <fullName evidence="6">Uncharacterized protein</fullName>
    </submittedName>
</protein>
<dbReference type="InterPro" id="IPR036600">
    <property type="entry name" value="PAH_sf"/>
</dbReference>
<evidence type="ECO:0000256" key="5">
    <source>
        <dbReference type="SAM" id="MobiDB-lite"/>
    </source>
</evidence>
<comment type="caution">
    <text evidence="6">The sequence shown here is derived from an EMBL/GenBank/DDBJ whole genome shotgun (WGS) entry which is preliminary data.</text>
</comment>
<dbReference type="GO" id="GO:0003712">
    <property type="term" value="F:transcription coregulator activity"/>
    <property type="evidence" value="ECO:0007669"/>
    <property type="project" value="TreeGrafter"/>
</dbReference>
<accession>A0A7J7JP33</accession>
<name>A0A7J7JP33_BUGNE</name>
<evidence type="ECO:0000256" key="4">
    <source>
        <dbReference type="ARBA" id="ARBA00023242"/>
    </source>
</evidence>
<feature type="region of interest" description="Disordered" evidence="5">
    <location>
        <begin position="183"/>
        <end position="221"/>
    </location>
</feature>
<dbReference type="GO" id="GO:0005634">
    <property type="term" value="C:nucleus"/>
    <property type="evidence" value="ECO:0007669"/>
    <property type="project" value="UniProtKB-SubCell"/>
</dbReference>
<dbReference type="Gene3D" id="1.10.10.60">
    <property type="entry name" value="Homeodomain-like"/>
    <property type="match status" value="1"/>
</dbReference>
<evidence type="ECO:0000313" key="6">
    <source>
        <dbReference type="EMBL" id="KAF6027795.1"/>
    </source>
</evidence>
<gene>
    <name evidence="6" type="ORF">EB796_013900</name>
</gene>
<evidence type="ECO:0000256" key="3">
    <source>
        <dbReference type="ARBA" id="ARBA00023163"/>
    </source>
</evidence>
<dbReference type="AlphaFoldDB" id="A0A7J7JP33"/>
<dbReference type="EMBL" id="VXIV02002023">
    <property type="protein sequence ID" value="KAF6027795.1"/>
    <property type="molecule type" value="Genomic_DNA"/>
</dbReference>
<evidence type="ECO:0000256" key="2">
    <source>
        <dbReference type="ARBA" id="ARBA00023015"/>
    </source>
</evidence>
<organism evidence="6 7">
    <name type="scientific">Bugula neritina</name>
    <name type="common">Brown bryozoan</name>
    <name type="synonym">Sertularia neritina</name>
    <dbReference type="NCBI Taxonomy" id="10212"/>
    <lineage>
        <taxon>Eukaryota</taxon>
        <taxon>Metazoa</taxon>
        <taxon>Spiralia</taxon>
        <taxon>Lophotrochozoa</taxon>
        <taxon>Bryozoa</taxon>
        <taxon>Gymnolaemata</taxon>
        <taxon>Cheilostomatida</taxon>
        <taxon>Flustrina</taxon>
        <taxon>Buguloidea</taxon>
        <taxon>Bugulidae</taxon>
        <taxon>Bugula</taxon>
    </lineage>
</organism>
<dbReference type="PANTHER" id="PTHR16088">
    <property type="entry name" value="YY1 ASSOCIATED PROTEIN-RELATED"/>
    <property type="match status" value="1"/>
</dbReference>